<comment type="caution">
    <text evidence="3">The sequence shown here is derived from an EMBL/GenBank/DDBJ whole genome shotgun (WGS) entry which is preliminary data.</text>
</comment>
<dbReference type="EMBL" id="JAGKQH010000004">
    <property type="protein sequence ID" value="KAG6601767.1"/>
    <property type="molecule type" value="Genomic_DNA"/>
</dbReference>
<organism evidence="3 4">
    <name type="scientific">Cucurbita argyrosperma subsp. sororia</name>
    <dbReference type="NCBI Taxonomy" id="37648"/>
    <lineage>
        <taxon>Eukaryota</taxon>
        <taxon>Viridiplantae</taxon>
        <taxon>Streptophyta</taxon>
        <taxon>Embryophyta</taxon>
        <taxon>Tracheophyta</taxon>
        <taxon>Spermatophyta</taxon>
        <taxon>Magnoliopsida</taxon>
        <taxon>eudicotyledons</taxon>
        <taxon>Gunneridae</taxon>
        <taxon>Pentapetalae</taxon>
        <taxon>rosids</taxon>
        <taxon>fabids</taxon>
        <taxon>Cucurbitales</taxon>
        <taxon>Cucurbitaceae</taxon>
        <taxon>Cucurbiteae</taxon>
        <taxon>Cucurbita</taxon>
    </lineage>
</organism>
<dbReference type="InterPro" id="IPR001910">
    <property type="entry name" value="Inosine/uridine_hydrolase_dom"/>
</dbReference>
<dbReference type="CDD" id="cd02650">
    <property type="entry name" value="nuc_hydro_CaPnhB"/>
    <property type="match status" value="1"/>
</dbReference>
<dbReference type="PANTHER" id="PTHR12304:SF4">
    <property type="entry name" value="URIDINE NUCLEOSIDASE"/>
    <property type="match status" value="1"/>
</dbReference>
<dbReference type="PANTHER" id="PTHR12304">
    <property type="entry name" value="INOSINE-URIDINE PREFERRING NUCLEOSIDE HYDROLASE"/>
    <property type="match status" value="1"/>
</dbReference>
<proteinExistence type="predicted"/>
<dbReference type="Proteomes" id="UP000685013">
    <property type="component" value="Chromosome 4"/>
</dbReference>
<evidence type="ECO:0000313" key="3">
    <source>
        <dbReference type="EMBL" id="KAG6601767.1"/>
    </source>
</evidence>
<dbReference type="GO" id="GO:0005829">
    <property type="term" value="C:cytosol"/>
    <property type="evidence" value="ECO:0007669"/>
    <property type="project" value="TreeGrafter"/>
</dbReference>
<dbReference type="InterPro" id="IPR023186">
    <property type="entry name" value="IUNH"/>
</dbReference>
<dbReference type="GO" id="GO:0006152">
    <property type="term" value="P:purine nucleoside catabolic process"/>
    <property type="evidence" value="ECO:0007669"/>
    <property type="project" value="TreeGrafter"/>
</dbReference>
<accession>A0AAV6NR09</accession>
<feature type="domain" description="Inosine/uridine-preferring nucleoside hydrolase" evidence="2">
    <location>
        <begin position="460"/>
        <end position="536"/>
    </location>
</feature>
<evidence type="ECO:0000256" key="1">
    <source>
        <dbReference type="SAM" id="MobiDB-lite"/>
    </source>
</evidence>
<name>A0AAV6NR09_9ROSI</name>
<reference evidence="3 4" key="1">
    <citation type="journal article" date="2021" name="Hortic Res">
        <title>The domestication of Cucurbita argyrosperma as revealed by the genome of its wild relative.</title>
        <authorList>
            <person name="Barrera-Redondo J."/>
            <person name="Sanchez-de la Vega G."/>
            <person name="Aguirre-Liguori J.A."/>
            <person name="Castellanos-Morales G."/>
            <person name="Gutierrez-Guerrero Y.T."/>
            <person name="Aguirre-Dugua X."/>
            <person name="Aguirre-Planter E."/>
            <person name="Tenaillon M.I."/>
            <person name="Lira-Saade R."/>
            <person name="Eguiarte L.E."/>
        </authorList>
    </citation>
    <scope>NUCLEOTIDE SEQUENCE [LARGE SCALE GENOMIC DNA]</scope>
    <source>
        <strain evidence="3">JBR-2021</strain>
    </source>
</reference>
<evidence type="ECO:0000259" key="2">
    <source>
        <dbReference type="Pfam" id="PF01156"/>
    </source>
</evidence>
<dbReference type="AlphaFoldDB" id="A0AAV6NR09"/>
<evidence type="ECO:0000313" key="4">
    <source>
        <dbReference type="Proteomes" id="UP000685013"/>
    </source>
</evidence>
<feature type="non-terminal residue" evidence="3">
    <location>
        <position position="1"/>
    </location>
</feature>
<gene>
    <name evidence="3" type="primary">URH2</name>
    <name evidence="3" type="ORF">SDJN03_07000</name>
</gene>
<feature type="domain" description="Inosine/uridine-preferring nucleoside hydrolase" evidence="2">
    <location>
        <begin position="9"/>
        <end position="173"/>
    </location>
</feature>
<protein>
    <submittedName>
        <fullName evidence="3">Uridine nucleosidase 2</fullName>
    </submittedName>
</protein>
<keyword evidence="4" id="KW-1185">Reference proteome</keyword>
<sequence length="546" mass="58365">MADSRKKTIIDTDPGIDDAMAIFLALQSPELDVLGLTTIFGNVYTTLSTRNALHLLEIAGRTDIPVAEGSHVTITKGTKLRVADFVHGADGLGNQNFPPPNGKPIDQSAAAFLVEQANLYPGEVTVVALGPLTNIALALQLDPGFPKKIGKIIILGGAFFVNGNVNPAAEANVSYFTLLMRQQLLEGKEVMKVKMEYLEKKRFWEQENLRGEEGGGLKENLRGEEGGGLKENLRGEEGGGLKENLRGEEGGGLKENLRGEEGGGLKENLRGEEGGGLKENLRGEEGGGLKENLRGEEGGGLKENLRGEEGGGLKENLRGEEGGGLKENLRGEEGGGLKENLRGEEGGGLKENLRGEEGGGLKENLRGEEGGGLKENLRGEEGGGLKENLRGEEGGGLKENLRGEEGGGLKENLRGEEGGGFCELLKQLKGTSITESVNIRGLNLDMAEILVKHENMKGFQKGQYYGVYLHDPATVVAAVDPSLFTYTEGVVRVQTTGISRGLTILYNNKKRFGEVSEWCDKPTVKVAVTVDAPAVVKLVMDRLIDS</sequence>
<dbReference type="Pfam" id="PF01156">
    <property type="entry name" value="IU_nuc_hydro"/>
    <property type="match status" value="2"/>
</dbReference>
<dbReference type="GO" id="GO:0008477">
    <property type="term" value="F:purine nucleosidase activity"/>
    <property type="evidence" value="ECO:0007669"/>
    <property type="project" value="TreeGrafter"/>
</dbReference>
<feature type="region of interest" description="Disordered" evidence="1">
    <location>
        <begin position="213"/>
        <end position="414"/>
    </location>
</feature>